<feature type="domain" description="Spermatogenesis-associated protein 20-like TRX" evidence="1">
    <location>
        <begin position="10"/>
        <end position="165"/>
    </location>
</feature>
<dbReference type="Gene3D" id="1.50.10.10">
    <property type="match status" value="1"/>
</dbReference>
<dbReference type="SUPFAM" id="SSF52833">
    <property type="entry name" value="Thioredoxin-like"/>
    <property type="match status" value="1"/>
</dbReference>
<dbReference type="InterPro" id="IPR008928">
    <property type="entry name" value="6-hairpin_glycosidase_sf"/>
</dbReference>
<dbReference type="Pfam" id="PF03190">
    <property type="entry name" value="Thioredox_DsbH"/>
    <property type="match status" value="1"/>
</dbReference>
<keyword evidence="3" id="KW-1185">Reference proteome</keyword>
<dbReference type="EMBL" id="JASBNA010000022">
    <property type="protein sequence ID" value="KAK7684946.1"/>
    <property type="molecule type" value="Genomic_DNA"/>
</dbReference>
<protein>
    <recommendedName>
        <fullName evidence="1">Spermatogenesis-associated protein 20-like TRX domain-containing protein</fullName>
    </recommendedName>
</protein>
<gene>
    <name evidence="2" type="ORF">QCA50_011781</name>
</gene>
<organism evidence="2 3">
    <name type="scientific">Cerrena zonata</name>
    <dbReference type="NCBI Taxonomy" id="2478898"/>
    <lineage>
        <taxon>Eukaryota</taxon>
        <taxon>Fungi</taxon>
        <taxon>Dikarya</taxon>
        <taxon>Basidiomycota</taxon>
        <taxon>Agaricomycotina</taxon>
        <taxon>Agaricomycetes</taxon>
        <taxon>Polyporales</taxon>
        <taxon>Cerrenaceae</taxon>
        <taxon>Cerrena</taxon>
    </lineage>
</organism>
<dbReference type="PIRSF" id="PIRSF006402">
    <property type="entry name" value="UCP006402_thioredoxin"/>
    <property type="match status" value="1"/>
</dbReference>
<evidence type="ECO:0000313" key="2">
    <source>
        <dbReference type="EMBL" id="KAK7684946.1"/>
    </source>
</evidence>
<name>A0AAW0G5C4_9APHY</name>
<evidence type="ECO:0000313" key="3">
    <source>
        <dbReference type="Proteomes" id="UP001385951"/>
    </source>
</evidence>
<comment type="caution">
    <text evidence="2">The sequence shown here is derived from an EMBL/GenBank/DDBJ whole genome shotgun (WGS) entry which is preliminary data.</text>
</comment>
<dbReference type="GO" id="GO:0005975">
    <property type="term" value="P:carbohydrate metabolic process"/>
    <property type="evidence" value="ECO:0007669"/>
    <property type="project" value="InterPro"/>
</dbReference>
<evidence type="ECO:0000259" key="1">
    <source>
        <dbReference type="Pfam" id="PF03190"/>
    </source>
</evidence>
<dbReference type="PANTHER" id="PTHR42899">
    <property type="entry name" value="SPERMATOGENESIS-ASSOCIATED PROTEIN 20"/>
    <property type="match status" value="1"/>
</dbReference>
<dbReference type="CDD" id="cd02955">
    <property type="entry name" value="SSP411"/>
    <property type="match status" value="1"/>
</dbReference>
<dbReference type="InterPro" id="IPR004879">
    <property type="entry name" value="Ssp411-like_TRX"/>
</dbReference>
<dbReference type="SUPFAM" id="SSF48208">
    <property type="entry name" value="Six-hairpin glycosidases"/>
    <property type="match status" value="1"/>
</dbReference>
<proteinExistence type="predicted"/>
<dbReference type="InterPro" id="IPR012341">
    <property type="entry name" value="6hp_glycosidase-like_sf"/>
</dbReference>
<dbReference type="Gene3D" id="3.40.30.10">
    <property type="entry name" value="Glutaredoxin"/>
    <property type="match status" value="1"/>
</dbReference>
<dbReference type="GO" id="GO:0003824">
    <property type="term" value="F:catalytic activity"/>
    <property type="evidence" value="ECO:0007669"/>
    <property type="project" value="UniProtKB-ARBA"/>
</dbReference>
<reference evidence="2 3" key="1">
    <citation type="submission" date="2022-09" db="EMBL/GenBank/DDBJ databases">
        <authorList>
            <person name="Palmer J.M."/>
        </authorList>
    </citation>
    <scope>NUCLEOTIDE SEQUENCE [LARGE SCALE GENOMIC DNA]</scope>
    <source>
        <strain evidence="2 3">DSM 7382</strain>
    </source>
</reference>
<accession>A0AAW0G5C4</accession>
<sequence>MSASSTKALNRLAVAKSPYLLQHSDNPVDWYEWGPEAFEKAKREDKPIFLSVGYSACHWCHVLAHESFEDDVTAKMMNDHFINIKVDREERPDVDRVYMTFLQATSGGGGWPMSVWLTPDLHPFFAGTYFPPGRFREVLSKLADVWESDKESVIESGKSIVEQLQSVAEIAPDKSSVSISNASSTVYRRLATSFDDKYGGFGGAPKFPSPARTLHFLSRYVALSPEVDSPNAAVDMAVKTLVEIYNGGIHDHIGHGFARYSVDDHWHVPHFEKMLYDQAQLLSSALEVSQLLPETSVERDTLQAMASDIITYASRYLLSPQGAFYSAEDADSLPSHDSTVKKEGAFYVWTATEIHELLGDDAEIFNYVFGVKQGGNCDPAHDIQGELEGKNVLYIEHSLDQAATHYNRPVEDIVNIIDRCKATLLEYRDCERPRPHLDDKILTCWNGLMISGLSKAVEILSDSHQPPTPALKLAEDAAALIRSNLYDETSGELRRSYREGPGPIGQCDDYAFLIQGLLDLYEASGKEEYVSWAIRLQEKQDELFYDQEKGGYFVSAPDEHIIVRMKDVQDGAEPSAASIALYNLNRLSHIVEDRHTEYQAKADSIVKSNSQLLNSASFAVATMVSAAMVAEKGHRQFIVTGPPSSVKTVAFIESIRQQFIPNRVLLHLNPEDPPTELSKLNSTLRSLVEDKSSTESNVRICQNFTCGLPIKGTEELKKFLT</sequence>
<dbReference type="PANTHER" id="PTHR42899:SF1">
    <property type="entry name" value="SPERMATOGENESIS-ASSOCIATED PROTEIN 20"/>
    <property type="match status" value="1"/>
</dbReference>
<dbReference type="InterPro" id="IPR024705">
    <property type="entry name" value="Ssp411"/>
</dbReference>
<dbReference type="Proteomes" id="UP001385951">
    <property type="component" value="Unassembled WGS sequence"/>
</dbReference>
<dbReference type="InterPro" id="IPR036249">
    <property type="entry name" value="Thioredoxin-like_sf"/>
</dbReference>
<dbReference type="AlphaFoldDB" id="A0AAW0G5C4"/>